<protein>
    <submittedName>
        <fullName evidence="1">Uncharacterized protein</fullName>
    </submittedName>
</protein>
<dbReference type="AlphaFoldDB" id="A0A834BUQ6"/>
<organism evidence="1 2">
    <name type="scientific">Oryzias melastigma</name>
    <name type="common">Marine medaka</name>
    <dbReference type="NCBI Taxonomy" id="30732"/>
    <lineage>
        <taxon>Eukaryota</taxon>
        <taxon>Metazoa</taxon>
        <taxon>Chordata</taxon>
        <taxon>Craniata</taxon>
        <taxon>Vertebrata</taxon>
        <taxon>Euteleostomi</taxon>
        <taxon>Actinopterygii</taxon>
        <taxon>Neopterygii</taxon>
        <taxon>Teleostei</taxon>
        <taxon>Neoteleostei</taxon>
        <taxon>Acanthomorphata</taxon>
        <taxon>Ovalentaria</taxon>
        <taxon>Atherinomorphae</taxon>
        <taxon>Beloniformes</taxon>
        <taxon>Adrianichthyidae</taxon>
        <taxon>Oryziinae</taxon>
        <taxon>Oryzias</taxon>
    </lineage>
</organism>
<evidence type="ECO:0000313" key="1">
    <source>
        <dbReference type="EMBL" id="KAF6720103.1"/>
    </source>
</evidence>
<evidence type="ECO:0000313" key="2">
    <source>
        <dbReference type="Proteomes" id="UP000646548"/>
    </source>
</evidence>
<reference evidence="1" key="1">
    <citation type="journal article" name="BMC Genomics">
        <title>Long-read sequencing and de novo genome assembly of marine medaka (Oryzias melastigma).</title>
        <authorList>
            <person name="Liang P."/>
            <person name="Saqib H.S.A."/>
            <person name="Ni X."/>
            <person name="Shen Y."/>
        </authorList>
    </citation>
    <scope>NUCLEOTIDE SEQUENCE</scope>
    <source>
        <strain evidence="1">Bigg-433</strain>
    </source>
</reference>
<proteinExistence type="predicted"/>
<dbReference type="Proteomes" id="UP000646548">
    <property type="component" value="Unassembled WGS sequence"/>
</dbReference>
<accession>A0A834BUQ6</accession>
<gene>
    <name evidence="1" type="ORF">FQA47_025429</name>
</gene>
<comment type="caution">
    <text evidence="1">The sequence shown here is derived from an EMBL/GenBank/DDBJ whole genome shotgun (WGS) entry which is preliminary data.</text>
</comment>
<sequence>MVLKQSVNLCKRSSGIFYEEGAPVSNFFPQAELQSKLKALGSTRPLVVGLWLPLRVLIGQEKAFLVAPSGVRARRSRL</sequence>
<name>A0A834BUQ6_ORYME</name>
<dbReference type="EMBL" id="WKFB01000531">
    <property type="protein sequence ID" value="KAF6720103.1"/>
    <property type="molecule type" value="Genomic_DNA"/>
</dbReference>